<dbReference type="HOGENOM" id="CLU_1835430_0_0_1"/>
<name>G9NKW8_HYPAI</name>
<proteinExistence type="predicted"/>
<evidence type="ECO:0000313" key="1">
    <source>
        <dbReference type="EMBL" id="EHK48538.1"/>
    </source>
</evidence>
<dbReference type="AlphaFoldDB" id="G9NKW8"/>
<comment type="caution">
    <text evidence="1">The sequence shown here is derived from an EMBL/GenBank/DDBJ whole genome shotgun (WGS) entry which is preliminary data.</text>
</comment>
<sequence length="140" mass="16217">MNLVEALHDEATDVGLDLVADDAFLLPADLAALCPSDRSRHAGFQLWAPENKTQLLRLQVFHHDEQHRPWCYFYLLVKERVKFFNSQLSTIHSQRYLLSKQKKKYLKGIEPNPIRTDNLQEIPSKLESDALPLRHGSCCY</sequence>
<accession>G9NKW8</accession>
<organism evidence="1 2">
    <name type="scientific">Hypocrea atroviridis (strain ATCC 20476 / IMI 206040)</name>
    <name type="common">Trichoderma atroviride</name>
    <dbReference type="NCBI Taxonomy" id="452589"/>
    <lineage>
        <taxon>Eukaryota</taxon>
        <taxon>Fungi</taxon>
        <taxon>Dikarya</taxon>
        <taxon>Ascomycota</taxon>
        <taxon>Pezizomycotina</taxon>
        <taxon>Sordariomycetes</taxon>
        <taxon>Hypocreomycetidae</taxon>
        <taxon>Hypocreales</taxon>
        <taxon>Hypocreaceae</taxon>
        <taxon>Trichoderma</taxon>
    </lineage>
</organism>
<evidence type="ECO:0000313" key="2">
    <source>
        <dbReference type="Proteomes" id="UP000005426"/>
    </source>
</evidence>
<dbReference type="EMBL" id="ABDG02000018">
    <property type="protein sequence ID" value="EHK48538.1"/>
    <property type="molecule type" value="Genomic_DNA"/>
</dbReference>
<gene>
    <name evidence="1" type="ORF">TRIATDRAFT_93994</name>
</gene>
<keyword evidence="2" id="KW-1185">Reference proteome</keyword>
<dbReference type="Proteomes" id="UP000005426">
    <property type="component" value="Unassembled WGS sequence"/>
</dbReference>
<dbReference type="OrthoDB" id="10581882at2759"/>
<reference evidence="1 2" key="1">
    <citation type="journal article" date="2011" name="Genome Biol.">
        <title>Comparative genome sequence analysis underscores mycoparasitism as the ancestral life style of Trichoderma.</title>
        <authorList>
            <person name="Kubicek C.P."/>
            <person name="Herrera-Estrella A."/>
            <person name="Seidl-Seiboth V."/>
            <person name="Martinez D.A."/>
            <person name="Druzhinina I.S."/>
            <person name="Thon M."/>
            <person name="Zeilinger S."/>
            <person name="Casas-Flores S."/>
            <person name="Horwitz B.A."/>
            <person name="Mukherjee P.K."/>
            <person name="Mukherjee M."/>
            <person name="Kredics L."/>
            <person name="Alcaraz L.D."/>
            <person name="Aerts A."/>
            <person name="Antal Z."/>
            <person name="Atanasova L."/>
            <person name="Cervantes-Badillo M.G."/>
            <person name="Challacombe J."/>
            <person name="Chertkov O."/>
            <person name="McCluskey K."/>
            <person name="Coulpier F."/>
            <person name="Deshpande N."/>
            <person name="von Doehren H."/>
            <person name="Ebbole D.J."/>
            <person name="Esquivel-Naranjo E.U."/>
            <person name="Fekete E."/>
            <person name="Flipphi M."/>
            <person name="Glaser F."/>
            <person name="Gomez-Rodriguez E.Y."/>
            <person name="Gruber S."/>
            <person name="Han C."/>
            <person name="Henrissat B."/>
            <person name="Hermosa R."/>
            <person name="Hernandez-Onate M."/>
            <person name="Karaffa L."/>
            <person name="Kosti I."/>
            <person name="Le Crom S."/>
            <person name="Lindquist E."/>
            <person name="Lucas S."/>
            <person name="Luebeck M."/>
            <person name="Luebeck P.S."/>
            <person name="Margeot A."/>
            <person name="Metz B."/>
            <person name="Misra M."/>
            <person name="Nevalainen H."/>
            <person name="Omann M."/>
            <person name="Packer N."/>
            <person name="Perrone G."/>
            <person name="Uresti-Rivera E.E."/>
            <person name="Salamov A."/>
            <person name="Schmoll M."/>
            <person name="Seiboth B."/>
            <person name="Shapiro H."/>
            <person name="Sukno S."/>
            <person name="Tamayo-Ramos J.A."/>
            <person name="Tisch D."/>
            <person name="Wiest A."/>
            <person name="Wilkinson H.H."/>
            <person name="Zhang M."/>
            <person name="Coutinho P.M."/>
            <person name="Kenerley C.M."/>
            <person name="Monte E."/>
            <person name="Baker S.E."/>
            <person name="Grigoriev I.V."/>
        </authorList>
    </citation>
    <scope>NUCLEOTIDE SEQUENCE [LARGE SCALE GENOMIC DNA]</scope>
    <source>
        <strain evidence="2">ATCC 20476 / IMI 206040</strain>
    </source>
</reference>
<protein>
    <submittedName>
        <fullName evidence="1">Uncharacterized protein</fullName>
    </submittedName>
</protein>